<sequence>MEARCVSHSLASCSGLARPVSVPQQRAVARAPRLALRVQAVSSISRHNAGASASSYTPLHAPEDLGSLVTSVHSPEEFKDALAAAGERMVVLMCKAVHCRPCKLFAKTYAAAAAQYSDAHFYEILGDESKATRAMMIENKVRVTPTFLIFRNGERVHSHGGVNETNLHRYITKFLQPSEAGYGSFVEPEGVAEEK</sequence>
<dbReference type="InterPro" id="IPR036249">
    <property type="entry name" value="Thioredoxin-like_sf"/>
</dbReference>
<organism evidence="3 4">
    <name type="scientific">Micractinium conductrix</name>
    <dbReference type="NCBI Taxonomy" id="554055"/>
    <lineage>
        <taxon>Eukaryota</taxon>
        <taxon>Viridiplantae</taxon>
        <taxon>Chlorophyta</taxon>
        <taxon>core chlorophytes</taxon>
        <taxon>Trebouxiophyceae</taxon>
        <taxon>Chlorellales</taxon>
        <taxon>Chlorellaceae</taxon>
        <taxon>Chlorella clade</taxon>
        <taxon>Micractinium</taxon>
    </lineage>
</organism>
<dbReference type="PANTHER" id="PTHR46115">
    <property type="entry name" value="THIOREDOXIN-LIKE PROTEIN 1"/>
    <property type="match status" value="1"/>
</dbReference>
<dbReference type="Pfam" id="PF00085">
    <property type="entry name" value="Thioredoxin"/>
    <property type="match status" value="1"/>
</dbReference>
<dbReference type="Gene3D" id="3.40.30.10">
    <property type="entry name" value="Glutaredoxin"/>
    <property type="match status" value="1"/>
</dbReference>
<evidence type="ECO:0000256" key="1">
    <source>
        <dbReference type="ARBA" id="ARBA00023157"/>
    </source>
</evidence>
<dbReference type="OrthoDB" id="10263751at2759"/>
<dbReference type="InterPro" id="IPR013766">
    <property type="entry name" value="Thioredoxin_domain"/>
</dbReference>
<dbReference type="Proteomes" id="UP000239649">
    <property type="component" value="Unassembled WGS sequence"/>
</dbReference>
<dbReference type="CDD" id="cd02947">
    <property type="entry name" value="TRX_family"/>
    <property type="match status" value="1"/>
</dbReference>
<dbReference type="STRING" id="554055.A0A2P6VKM5"/>
<dbReference type="AlphaFoldDB" id="A0A2P6VKM5"/>
<protein>
    <submittedName>
        <fullName evidence="3">Thioredoxin</fullName>
    </submittedName>
</protein>
<name>A0A2P6VKM5_9CHLO</name>
<evidence type="ECO:0000259" key="2">
    <source>
        <dbReference type="PROSITE" id="PS51352"/>
    </source>
</evidence>
<evidence type="ECO:0000313" key="3">
    <source>
        <dbReference type="EMBL" id="PSC74643.1"/>
    </source>
</evidence>
<gene>
    <name evidence="3" type="ORF">C2E20_2472</name>
</gene>
<comment type="caution">
    <text evidence="3">The sequence shown here is derived from an EMBL/GenBank/DDBJ whole genome shotgun (WGS) entry which is preliminary data.</text>
</comment>
<accession>A0A2P6VKM5</accession>
<feature type="domain" description="Thioredoxin" evidence="2">
    <location>
        <begin position="47"/>
        <end position="176"/>
    </location>
</feature>
<reference evidence="3 4" key="1">
    <citation type="journal article" date="2018" name="Plant J.">
        <title>Genome sequences of Chlorella sorokiniana UTEX 1602 and Micractinium conductrix SAG 241.80: implications to maltose excretion by a green alga.</title>
        <authorList>
            <person name="Arriola M.B."/>
            <person name="Velmurugan N."/>
            <person name="Zhang Y."/>
            <person name="Plunkett M.H."/>
            <person name="Hondzo H."/>
            <person name="Barney B.M."/>
        </authorList>
    </citation>
    <scope>NUCLEOTIDE SEQUENCE [LARGE SCALE GENOMIC DNA]</scope>
    <source>
        <strain evidence="3 4">SAG 241.80</strain>
    </source>
</reference>
<dbReference type="PROSITE" id="PS51352">
    <property type="entry name" value="THIOREDOXIN_2"/>
    <property type="match status" value="1"/>
</dbReference>
<keyword evidence="4" id="KW-1185">Reference proteome</keyword>
<dbReference type="EMBL" id="LHPF02000004">
    <property type="protein sequence ID" value="PSC74643.1"/>
    <property type="molecule type" value="Genomic_DNA"/>
</dbReference>
<evidence type="ECO:0000313" key="4">
    <source>
        <dbReference type="Proteomes" id="UP000239649"/>
    </source>
</evidence>
<proteinExistence type="predicted"/>
<keyword evidence="1" id="KW-1015">Disulfide bond</keyword>
<dbReference type="SUPFAM" id="SSF52833">
    <property type="entry name" value="Thioredoxin-like"/>
    <property type="match status" value="1"/>
</dbReference>